<accession>A0A9D4T9U7</accession>
<dbReference type="EMBL" id="JABSTV010001245">
    <property type="protein sequence ID" value="KAH7983497.1"/>
    <property type="molecule type" value="Genomic_DNA"/>
</dbReference>
<evidence type="ECO:0000313" key="3">
    <source>
        <dbReference type="Proteomes" id="UP000821837"/>
    </source>
</evidence>
<feature type="region of interest" description="Disordered" evidence="1">
    <location>
        <begin position="1"/>
        <end position="46"/>
    </location>
</feature>
<evidence type="ECO:0000313" key="2">
    <source>
        <dbReference type="EMBL" id="KAH7983497.1"/>
    </source>
</evidence>
<reference evidence="2" key="1">
    <citation type="journal article" date="2020" name="Cell">
        <title>Large-Scale Comparative Analyses of Tick Genomes Elucidate Their Genetic Diversity and Vector Capacities.</title>
        <authorList>
            <consortium name="Tick Genome and Microbiome Consortium (TIGMIC)"/>
            <person name="Jia N."/>
            <person name="Wang J."/>
            <person name="Shi W."/>
            <person name="Du L."/>
            <person name="Sun Y."/>
            <person name="Zhan W."/>
            <person name="Jiang J.F."/>
            <person name="Wang Q."/>
            <person name="Zhang B."/>
            <person name="Ji P."/>
            <person name="Bell-Sakyi L."/>
            <person name="Cui X.M."/>
            <person name="Yuan T.T."/>
            <person name="Jiang B.G."/>
            <person name="Yang W.F."/>
            <person name="Lam T.T."/>
            <person name="Chang Q.C."/>
            <person name="Ding S.J."/>
            <person name="Wang X.J."/>
            <person name="Zhu J.G."/>
            <person name="Ruan X.D."/>
            <person name="Zhao L."/>
            <person name="Wei J.T."/>
            <person name="Ye R.Z."/>
            <person name="Que T.C."/>
            <person name="Du C.H."/>
            <person name="Zhou Y.H."/>
            <person name="Cheng J.X."/>
            <person name="Dai P.F."/>
            <person name="Guo W.B."/>
            <person name="Han X.H."/>
            <person name="Huang E.J."/>
            <person name="Li L.F."/>
            <person name="Wei W."/>
            <person name="Gao Y.C."/>
            <person name="Liu J.Z."/>
            <person name="Shao H.Z."/>
            <person name="Wang X."/>
            <person name="Wang C.C."/>
            <person name="Yang T.C."/>
            <person name="Huo Q.B."/>
            <person name="Li W."/>
            <person name="Chen H.Y."/>
            <person name="Chen S.E."/>
            <person name="Zhou L.G."/>
            <person name="Ni X.B."/>
            <person name="Tian J.H."/>
            <person name="Sheng Y."/>
            <person name="Liu T."/>
            <person name="Pan Y.S."/>
            <person name="Xia L.Y."/>
            <person name="Li J."/>
            <person name="Zhao F."/>
            <person name="Cao W.C."/>
        </authorList>
    </citation>
    <scope>NUCLEOTIDE SEQUENCE</scope>
    <source>
        <strain evidence="2">Rsan-2018</strain>
    </source>
</reference>
<comment type="caution">
    <text evidence="2">The sequence shown here is derived from an EMBL/GenBank/DDBJ whole genome shotgun (WGS) entry which is preliminary data.</text>
</comment>
<gene>
    <name evidence="2" type="ORF">HPB52_012372</name>
</gene>
<dbReference type="AlphaFoldDB" id="A0A9D4T9U7"/>
<protein>
    <submittedName>
        <fullName evidence="2">Uncharacterized protein</fullName>
    </submittedName>
</protein>
<reference evidence="2" key="2">
    <citation type="submission" date="2021-09" db="EMBL/GenBank/DDBJ databases">
        <authorList>
            <person name="Jia N."/>
            <person name="Wang J."/>
            <person name="Shi W."/>
            <person name="Du L."/>
            <person name="Sun Y."/>
            <person name="Zhan W."/>
            <person name="Jiang J."/>
            <person name="Wang Q."/>
            <person name="Zhang B."/>
            <person name="Ji P."/>
            <person name="Sakyi L.B."/>
            <person name="Cui X."/>
            <person name="Yuan T."/>
            <person name="Jiang B."/>
            <person name="Yang W."/>
            <person name="Lam T.T.-Y."/>
            <person name="Chang Q."/>
            <person name="Ding S."/>
            <person name="Wang X."/>
            <person name="Zhu J."/>
            <person name="Ruan X."/>
            <person name="Zhao L."/>
            <person name="Wei J."/>
            <person name="Que T."/>
            <person name="Du C."/>
            <person name="Cheng J."/>
            <person name="Dai P."/>
            <person name="Han X."/>
            <person name="Huang E."/>
            <person name="Gao Y."/>
            <person name="Liu J."/>
            <person name="Shao H."/>
            <person name="Ye R."/>
            <person name="Li L."/>
            <person name="Wei W."/>
            <person name="Wang X."/>
            <person name="Wang C."/>
            <person name="Huo Q."/>
            <person name="Li W."/>
            <person name="Guo W."/>
            <person name="Chen H."/>
            <person name="Chen S."/>
            <person name="Zhou L."/>
            <person name="Zhou L."/>
            <person name="Ni X."/>
            <person name="Tian J."/>
            <person name="Zhou Y."/>
            <person name="Sheng Y."/>
            <person name="Liu T."/>
            <person name="Pan Y."/>
            <person name="Xia L."/>
            <person name="Li J."/>
            <person name="Zhao F."/>
            <person name="Cao W."/>
        </authorList>
    </citation>
    <scope>NUCLEOTIDE SEQUENCE</scope>
    <source>
        <strain evidence="2">Rsan-2018</strain>
        <tissue evidence="2">Larvae</tissue>
    </source>
</reference>
<organism evidence="2 3">
    <name type="scientific">Rhipicephalus sanguineus</name>
    <name type="common">Brown dog tick</name>
    <name type="synonym">Ixodes sanguineus</name>
    <dbReference type="NCBI Taxonomy" id="34632"/>
    <lineage>
        <taxon>Eukaryota</taxon>
        <taxon>Metazoa</taxon>
        <taxon>Ecdysozoa</taxon>
        <taxon>Arthropoda</taxon>
        <taxon>Chelicerata</taxon>
        <taxon>Arachnida</taxon>
        <taxon>Acari</taxon>
        <taxon>Parasitiformes</taxon>
        <taxon>Ixodida</taxon>
        <taxon>Ixodoidea</taxon>
        <taxon>Ixodidae</taxon>
        <taxon>Rhipicephalinae</taxon>
        <taxon>Rhipicephalus</taxon>
        <taxon>Rhipicephalus</taxon>
    </lineage>
</organism>
<keyword evidence="3" id="KW-1185">Reference proteome</keyword>
<sequence>MAQSCKRPGEASGPSHAPPIQPDQRADVRNIDENNPPATDDDASTIVKLDEKVDDWSDMDDDNFKMISHRKNRTFRLIYHL</sequence>
<evidence type="ECO:0000256" key="1">
    <source>
        <dbReference type="SAM" id="MobiDB-lite"/>
    </source>
</evidence>
<dbReference type="Proteomes" id="UP000821837">
    <property type="component" value="Chromosome 1"/>
</dbReference>
<name>A0A9D4T9U7_RHISA</name>
<proteinExistence type="predicted"/>